<evidence type="ECO:0000313" key="4">
    <source>
        <dbReference type="EMBL" id="CAD7640923.1"/>
    </source>
</evidence>
<evidence type="ECO:0000256" key="2">
    <source>
        <dbReference type="ARBA" id="ARBA00022703"/>
    </source>
</evidence>
<evidence type="ECO:0000313" key="5">
    <source>
        <dbReference type="Proteomes" id="UP000728032"/>
    </source>
</evidence>
<dbReference type="InterPro" id="IPR008383">
    <property type="entry name" value="API5"/>
</dbReference>
<evidence type="ECO:0008006" key="6">
    <source>
        <dbReference type="Google" id="ProtNLM"/>
    </source>
</evidence>
<dbReference type="AlphaFoldDB" id="A0A7R9LFT6"/>
<dbReference type="InterPro" id="IPR011989">
    <property type="entry name" value="ARM-like"/>
</dbReference>
<gene>
    <name evidence="4" type="ORF">ONB1V03_LOCUS2830</name>
</gene>
<dbReference type="PANTHER" id="PTHR12758:SF19">
    <property type="entry name" value="APOPTOSIS INHIBITOR 5"/>
    <property type="match status" value="1"/>
</dbReference>
<name>A0A7R9LFT6_9ACAR</name>
<dbReference type="SUPFAM" id="SSF48371">
    <property type="entry name" value="ARM repeat"/>
    <property type="match status" value="1"/>
</dbReference>
<keyword evidence="2" id="KW-0053">Apoptosis</keyword>
<evidence type="ECO:0000256" key="1">
    <source>
        <dbReference type="ARBA" id="ARBA00009515"/>
    </source>
</evidence>
<organism evidence="4">
    <name type="scientific">Oppiella nova</name>
    <dbReference type="NCBI Taxonomy" id="334625"/>
    <lineage>
        <taxon>Eukaryota</taxon>
        <taxon>Metazoa</taxon>
        <taxon>Ecdysozoa</taxon>
        <taxon>Arthropoda</taxon>
        <taxon>Chelicerata</taxon>
        <taxon>Arachnida</taxon>
        <taxon>Acari</taxon>
        <taxon>Acariformes</taxon>
        <taxon>Sarcoptiformes</taxon>
        <taxon>Oribatida</taxon>
        <taxon>Brachypylina</taxon>
        <taxon>Oppioidea</taxon>
        <taxon>Oppiidae</taxon>
        <taxon>Oppiella</taxon>
    </lineage>
</organism>
<dbReference type="PANTHER" id="PTHR12758">
    <property type="entry name" value="APOPTOSIS INHIBITOR 5-RELATED"/>
    <property type="match status" value="1"/>
</dbReference>
<dbReference type="InterPro" id="IPR016024">
    <property type="entry name" value="ARM-type_fold"/>
</dbReference>
<reference evidence="4" key="1">
    <citation type="submission" date="2020-11" db="EMBL/GenBank/DDBJ databases">
        <authorList>
            <person name="Tran Van P."/>
        </authorList>
    </citation>
    <scope>NUCLEOTIDE SEQUENCE</scope>
</reference>
<dbReference type="Pfam" id="PF05918">
    <property type="entry name" value="API5"/>
    <property type="match status" value="1"/>
</dbReference>
<comment type="similarity">
    <text evidence="1">Belongs to the API5 family.</text>
</comment>
<dbReference type="GO" id="GO:0003723">
    <property type="term" value="F:RNA binding"/>
    <property type="evidence" value="ECO:0007669"/>
    <property type="project" value="TreeGrafter"/>
</dbReference>
<proteinExistence type="inferred from homology"/>
<feature type="region of interest" description="Disordered" evidence="3">
    <location>
        <begin position="477"/>
        <end position="563"/>
    </location>
</feature>
<sequence length="563" mass="63186">MADKLSQLYDNYNQLDAAKDNITQFESSYLSILSAVKGSPQEKQLCSQFISKFFVHFPNHYDTAIDALLDLCEDDDINIRRHAIKELPNICRERKEYVSKMADVLAQLLQTEDNAELTIVNQSLTTLAKYDAKSFFGGLFSQIFGGEEVVRERAIKFLKDRFKLIPSDILTKEVEEYFLEETRKVMADVTKDEFITFMTLLSGLKISKSLSGQQTLMEIVREQAELNTPFDASDMDLVDRLLMSIRHGVPFFSQFVPSTDFVKYVCIQVLPQLTLLESKQAGIELDFLQLLTEMSPFLSPNTDTIEVEKCLTRVFTKLLDYMPTPPILETETQSTTNGNDEPTLQFSHIECLLYTFQQLCKLNPQFLSDSQPERVKDFRLRLQYVARGVQGSITKLRKHLSTIKGEALKSEENKLRVMALKTTNNINTMIRDLFKSPPSFKSSIALSWKPPASKAAAPPKLLSPTSTAPTAAIVATTAATESDTTPKASKRQPITAPEGSEAKKERTANPRQIYAPPGGKFSGGVKRFGNNNGTRGSYRGGGGFRGGFRGGRGYNRGFNRWSN</sequence>
<dbReference type="GO" id="GO:0006915">
    <property type="term" value="P:apoptotic process"/>
    <property type="evidence" value="ECO:0007669"/>
    <property type="project" value="UniProtKB-KW"/>
</dbReference>
<accession>A0A7R9LFT6</accession>
<dbReference type="OrthoDB" id="19224at2759"/>
<dbReference type="Proteomes" id="UP000728032">
    <property type="component" value="Unassembled WGS sequence"/>
</dbReference>
<dbReference type="GO" id="GO:0043066">
    <property type="term" value="P:negative regulation of apoptotic process"/>
    <property type="evidence" value="ECO:0007669"/>
    <property type="project" value="TreeGrafter"/>
</dbReference>
<dbReference type="GO" id="GO:0005634">
    <property type="term" value="C:nucleus"/>
    <property type="evidence" value="ECO:0007669"/>
    <property type="project" value="TreeGrafter"/>
</dbReference>
<dbReference type="Gene3D" id="1.25.10.10">
    <property type="entry name" value="Leucine-rich Repeat Variant"/>
    <property type="match status" value="1"/>
</dbReference>
<protein>
    <recommendedName>
        <fullName evidence="6">Apoptosis inhibitor 5</fullName>
    </recommendedName>
</protein>
<dbReference type="EMBL" id="CAJPVJ010000722">
    <property type="protein sequence ID" value="CAG2163246.1"/>
    <property type="molecule type" value="Genomic_DNA"/>
</dbReference>
<dbReference type="EMBL" id="OC915547">
    <property type="protein sequence ID" value="CAD7640923.1"/>
    <property type="molecule type" value="Genomic_DNA"/>
</dbReference>
<feature type="compositionally biased region" description="Gly residues" evidence="3">
    <location>
        <begin position="538"/>
        <end position="554"/>
    </location>
</feature>
<keyword evidence="5" id="KW-1185">Reference proteome</keyword>
<evidence type="ECO:0000256" key="3">
    <source>
        <dbReference type="SAM" id="MobiDB-lite"/>
    </source>
</evidence>